<dbReference type="InterPro" id="IPR024932">
    <property type="entry name" value="ApbE"/>
</dbReference>
<keyword evidence="5 10" id="KW-0479">Metal-binding</keyword>
<dbReference type="InterPro" id="IPR003374">
    <property type="entry name" value="ApbE-like_sf"/>
</dbReference>
<evidence type="ECO:0000256" key="3">
    <source>
        <dbReference type="ARBA" id="ARBA00022630"/>
    </source>
</evidence>
<dbReference type="PANTHER" id="PTHR30040:SF2">
    <property type="entry name" value="FAD:PROTEIN FMN TRANSFERASE"/>
    <property type="match status" value="1"/>
</dbReference>
<comment type="catalytic activity">
    <reaction evidence="9 10">
        <text>L-threonyl-[protein] + FAD = FMN-L-threonyl-[protein] + AMP + H(+)</text>
        <dbReference type="Rhea" id="RHEA:36847"/>
        <dbReference type="Rhea" id="RHEA-COMP:11060"/>
        <dbReference type="Rhea" id="RHEA-COMP:11061"/>
        <dbReference type="ChEBI" id="CHEBI:15378"/>
        <dbReference type="ChEBI" id="CHEBI:30013"/>
        <dbReference type="ChEBI" id="CHEBI:57692"/>
        <dbReference type="ChEBI" id="CHEBI:74257"/>
        <dbReference type="ChEBI" id="CHEBI:456215"/>
        <dbReference type="EC" id="2.7.1.180"/>
    </reaction>
</comment>
<reference evidence="12 13" key="1">
    <citation type="journal article" date="2015" name="Genome Announc.">
        <title>Expanding the biotechnology potential of lactobacilli through comparative genomics of 213 strains and associated genera.</title>
        <authorList>
            <person name="Sun Z."/>
            <person name="Harris H.M."/>
            <person name="McCann A."/>
            <person name="Guo C."/>
            <person name="Argimon S."/>
            <person name="Zhang W."/>
            <person name="Yang X."/>
            <person name="Jeffery I.B."/>
            <person name="Cooney J.C."/>
            <person name="Kagawa T.F."/>
            <person name="Liu W."/>
            <person name="Song Y."/>
            <person name="Salvetti E."/>
            <person name="Wrobel A."/>
            <person name="Rasinkangas P."/>
            <person name="Parkhill J."/>
            <person name="Rea M.C."/>
            <person name="O'Sullivan O."/>
            <person name="Ritari J."/>
            <person name="Douillard F.P."/>
            <person name="Paul Ross R."/>
            <person name="Yang R."/>
            <person name="Briner A.E."/>
            <person name="Felis G.E."/>
            <person name="de Vos W.M."/>
            <person name="Barrangou R."/>
            <person name="Klaenhammer T.R."/>
            <person name="Caufield P.W."/>
            <person name="Cui Y."/>
            <person name="Zhang H."/>
            <person name="O'Toole P.W."/>
        </authorList>
    </citation>
    <scope>NUCLEOTIDE SEQUENCE [LARGE SCALE GENOMIC DNA]</scope>
    <source>
        <strain evidence="12 13">DSM 14421</strain>
    </source>
</reference>
<name>A0A0R1SDP5_9LACO</name>
<dbReference type="Pfam" id="PF02424">
    <property type="entry name" value="ApbE"/>
    <property type="match status" value="1"/>
</dbReference>
<dbReference type="PATRIC" id="fig|1423739.3.peg.2673"/>
<proteinExistence type="inferred from homology"/>
<evidence type="ECO:0000256" key="11">
    <source>
        <dbReference type="PIRSR" id="PIRSR006268-2"/>
    </source>
</evidence>
<evidence type="ECO:0000256" key="7">
    <source>
        <dbReference type="ARBA" id="ARBA00022842"/>
    </source>
</evidence>
<keyword evidence="6 10" id="KW-0274">FAD</keyword>
<keyword evidence="4 10" id="KW-0808">Transferase</keyword>
<evidence type="ECO:0000256" key="8">
    <source>
        <dbReference type="ARBA" id="ARBA00031306"/>
    </source>
</evidence>
<dbReference type="GO" id="GO:0016740">
    <property type="term" value="F:transferase activity"/>
    <property type="evidence" value="ECO:0007669"/>
    <property type="project" value="UniProtKB-UniRule"/>
</dbReference>
<evidence type="ECO:0000256" key="6">
    <source>
        <dbReference type="ARBA" id="ARBA00022827"/>
    </source>
</evidence>
<evidence type="ECO:0000256" key="10">
    <source>
        <dbReference type="PIRNR" id="PIRNR006268"/>
    </source>
</evidence>
<dbReference type="EC" id="2.7.1.180" evidence="1 10"/>
<evidence type="ECO:0000256" key="2">
    <source>
        <dbReference type="ARBA" id="ARBA00016337"/>
    </source>
</evidence>
<dbReference type="Proteomes" id="UP000052013">
    <property type="component" value="Unassembled WGS sequence"/>
</dbReference>
<dbReference type="AlphaFoldDB" id="A0A0R1SDP5"/>
<dbReference type="Gene3D" id="3.10.520.10">
    <property type="entry name" value="ApbE-like domains"/>
    <property type="match status" value="1"/>
</dbReference>
<comment type="caution">
    <text evidence="12">The sequence shown here is derived from an EMBL/GenBank/DDBJ whole genome shotgun (WGS) entry which is preliminary data.</text>
</comment>
<comment type="similarity">
    <text evidence="10">Belongs to the ApbE family.</text>
</comment>
<gene>
    <name evidence="12" type="ORF">FC85_GL002574</name>
</gene>
<sequence>MGLSMTVKSRTAHLMGTVIKVQIEHDDPEPILDEVVRRLKSYEQRFSANDRRSELMQISQKAGFEPVKVDPELYQLIKIGKQISVYQNDNLNIAIGPLVRTWRIGFNDARVPTKSEINSALAKTNPNDIELDDTHQTVFLRRLGMAIDLGSLAKGYFADLIAAYLKQQDVASGLINLGGNVVVFGPNFKTTSGNWRIGIQAPGQPRGTHRLILNLQDKSIVTSGIYERHLEQAGHDYHHILDRRTGYPVKTDLASLTIISDRSIDGEIWTGRLFGLSQNVIIAKLAVMDGIDGVLINKDGSVISTLPKQATVIL</sequence>
<dbReference type="GO" id="GO:0046872">
    <property type="term" value="F:metal ion binding"/>
    <property type="evidence" value="ECO:0007669"/>
    <property type="project" value="UniProtKB-UniRule"/>
</dbReference>
<evidence type="ECO:0000313" key="12">
    <source>
        <dbReference type="EMBL" id="KRL67718.1"/>
    </source>
</evidence>
<dbReference type="STRING" id="1423739.FC85_GL002574"/>
<dbReference type="EMBL" id="AZEY01000029">
    <property type="protein sequence ID" value="KRL67718.1"/>
    <property type="molecule type" value="Genomic_DNA"/>
</dbReference>
<accession>A0A0R1SDP5</accession>
<protein>
    <recommendedName>
        <fullName evidence="2 10">FAD:protein FMN transferase</fullName>
        <ecNumber evidence="1 10">2.7.1.180</ecNumber>
    </recommendedName>
    <alternativeName>
        <fullName evidence="8 10">Flavin transferase</fullName>
    </alternativeName>
</protein>
<evidence type="ECO:0000256" key="5">
    <source>
        <dbReference type="ARBA" id="ARBA00022723"/>
    </source>
</evidence>
<keyword evidence="3 10" id="KW-0285">Flavoprotein</keyword>
<evidence type="ECO:0000313" key="13">
    <source>
        <dbReference type="Proteomes" id="UP000052013"/>
    </source>
</evidence>
<dbReference type="PIRSF" id="PIRSF006268">
    <property type="entry name" value="ApbE"/>
    <property type="match status" value="1"/>
</dbReference>
<evidence type="ECO:0000256" key="4">
    <source>
        <dbReference type="ARBA" id="ARBA00022679"/>
    </source>
</evidence>
<dbReference type="SUPFAM" id="SSF143631">
    <property type="entry name" value="ApbE-like"/>
    <property type="match status" value="1"/>
</dbReference>
<dbReference type="PANTHER" id="PTHR30040">
    <property type="entry name" value="THIAMINE BIOSYNTHESIS LIPOPROTEIN APBE"/>
    <property type="match status" value="1"/>
</dbReference>
<feature type="binding site" evidence="11">
    <location>
        <position position="151"/>
    </location>
    <ligand>
        <name>Mg(2+)</name>
        <dbReference type="ChEBI" id="CHEBI:18420"/>
    </ligand>
</feature>
<comment type="cofactor">
    <cofactor evidence="11">
        <name>Mg(2+)</name>
        <dbReference type="ChEBI" id="CHEBI:18420"/>
    </cofactor>
    <cofactor evidence="11">
        <name>Mn(2+)</name>
        <dbReference type="ChEBI" id="CHEBI:29035"/>
    </cofactor>
    <text evidence="11">Magnesium. Can also use manganese.</text>
</comment>
<evidence type="ECO:0000256" key="9">
    <source>
        <dbReference type="ARBA" id="ARBA00048540"/>
    </source>
</evidence>
<keyword evidence="7 10" id="KW-0460">Magnesium</keyword>
<organism evidence="12 13">
    <name type="scientific">Lentilactobacillus diolivorans DSM 14421</name>
    <dbReference type="NCBI Taxonomy" id="1423739"/>
    <lineage>
        <taxon>Bacteria</taxon>
        <taxon>Bacillati</taxon>
        <taxon>Bacillota</taxon>
        <taxon>Bacilli</taxon>
        <taxon>Lactobacillales</taxon>
        <taxon>Lactobacillaceae</taxon>
        <taxon>Lentilactobacillus</taxon>
    </lineage>
</organism>
<evidence type="ECO:0000256" key="1">
    <source>
        <dbReference type="ARBA" id="ARBA00011955"/>
    </source>
</evidence>